<accession>A0A0E9RAC9</accession>
<sequence length="20" mass="2429">MRHRISQKFNTQKVLKMPAD</sequence>
<reference evidence="2" key="2">
    <citation type="journal article" date="2015" name="Fish Shellfish Immunol.">
        <title>Early steps in the European eel (Anguilla anguilla)-Vibrio vulnificus interaction in the gills: Role of the RtxA13 toxin.</title>
        <authorList>
            <person name="Callol A."/>
            <person name="Pajuelo D."/>
            <person name="Ebbesson L."/>
            <person name="Teles M."/>
            <person name="MacKenzie S."/>
            <person name="Amaro C."/>
        </authorList>
    </citation>
    <scope>NUCLEOTIDE SEQUENCE</scope>
</reference>
<name>A0A0E9RAC9_ANGAN</name>
<organism evidence="2">
    <name type="scientific">Anguilla anguilla</name>
    <name type="common">European freshwater eel</name>
    <name type="synonym">Muraena anguilla</name>
    <dbReference type="NCBI Taxonomy" id="7936"/>
    <lineage>
        <taxon>Eukaryota</taxon>
        <taxon>Metazoa</taxon>
        <taxon>Chordata</taxon>
        <taxon>Craniata</taxon>
        <taxon>Vertebrata</taxon>
        <taxon>Euteleostomi</taxon>
        <taxon>Actinopterygii</taxon>
        <taxon>Neopterygii</taxon>
        <taxon>Teleostei</taxon>
        <taxon>Anguilliformes</taxon>
        <taxon>Anguillidae</taxon>
        <taxon>Anguilla</taxon>
    </lineage>
</organism>
<dbReference type="EMBL" id="GBXM01082518">
    <property type="protein sequence ID" value="JAH26059.1"/>
    <property type="molecule type" value="Transcribed_RNA"/>
</dbReference>
<proteinExistence type="predicted"/>
<evidence type="ECO:0000313" key="2">
    <source>
        <dbReference type="EMBL" id="JAH26059.1"/>
    </source>
</evidence>
<protein>
    <submittedName>
        <fullName evidence="2">Uncharacterized protein</fullName>
    </submittedName>
</protein>
<evidence type="ECO:0000256" key="1">
    <source>
        <dbReference type="SAM" id="MobiDB-lite"/>
    </source>
</evidence>
<reference evidence="2" key="1">
    <citation type="submission" date="2014-11" db="EMBL/GenBank/DDBJ databases">
        <authorList>
            <person name="Amaro Gonzalez C."/>
        </authorList>
    </citation>
    <scope>NUCLEOTIDE SEQUENCE</scope>
</reference>
<feature type="region of interest" description="Disordered" evidence="1">
    <location>
        <begin position="1"/>
        <end position="20"/>
    </location>
</feature>
<dbReference type="EMBL" id="GBXM01064236">
    <property type="protein sequence ID" value="JAH44341.1"/>
    <property type="molecule type" value="Transcribed_RNA"/>
</dbReference>
<dbReference type="AlphaFoldDB" id="A0A0E9RAC9"/>